<organism evidence="2">
    <name type="scientific">Opuntia streptacantha</name>
    <name type="common">Prickly pear cactus</name>
    <name type="synonym">Opuntia cardona</name>
    <dbReference type="NCBI Taxonomy" id="393608"/>
    <lineage>
        <taxon>Eukaryota</taxon>
        <taxon>Viridiplantae</taxon>
        <taxon>Streptophyta</taxon>
        <taxon>Embryophyta</taxon>
        <taxon>Tracheophyta</taxon>
        <taxon>Spermatophyta</taxon>
        <taxon>Magnoliopsida</taxon>
        <taxon>eudicotyledons</taxon>
        <taxon>Gunneridae</taxon>
        <taxon>Pentapetalae</taxon>
        <taxon>Caryophyllales</taxon>
        <taxon>Cactineae</taxon>
        <taxon>Cactaceae</taxon>
        <taxon>Opuntioideae</taxon>
        <taxon>Opuntia</taxon>
    </lineage>
</organism>
<reference evidence="2" key="1">
    <citation type="journal article" date="2013" name="J. Plant Res.">
        <title>Effect of fungi and light on seed germination of three Opuntia species from semiarid lands of central Mexico.</title>
        <authorList>
            <person name="Delgado-Sanchez P."/>
            <person name="Jimenez-Bremont J.F."/>
            <person name="Guerrero-Gonzalez Mde L."/>
            <person name="Flores J."/>
        </authorList>
    </citation>
    <scope>NUCLEOTIDE SEQUENCE</scope>
    <source>
        <tissue evidence="2">Cladode</tissue>
    </source>
</reference>
<dbReference type="AlphaFoldDB" id="A0A7C9EHC6"/>
<accession>A0A7C9EHC6</accession>
<sequence length="157" mass="18016">MTNHQQHSLGVISDRFRRLYHHPISYFAVLSFSYLILLIISYGLGYLRGSSLGVHRLSMLVHGRLATRCADSVPPERVRQTVIDRFYNGTSPYEDFIPPTTINSPLIANLTGRLGLKTQILCLGDFHEGPEYNDQNLLRKIFKNTRQEMMEPPKRQA</sequence>
<dbReference type="PANTHER" id="PTHR37909">
    <property type="entry name" value="S-ADENOSYL-L-METHIONINE-DEPENDENT METHYLTRANSFERASES SUPERFAMILY PROTEIN"/>
    <property type="match status" value="1"/>
</dbReference>
<evidence type="ECO:0000313" key="2">
    <source>
        <dbReference type="EMBL" id="MBA4668040.1"/>
    </source>
</evidence>
<keyword evidence="1" id="KW-0812">Transmembrane</keyword>
<keyword evidence="1" id="KW-1133">Transmembrane helix</keyword>
<name>A0A7C9EHC6_OPUST</name>
<protein>
    <submittedName>
        <fullName evidence="2">Uncharacterized protein</fullName>
    </submittedName>
</protein>
<proteinExistence type="predicted"/>
<feature type="transmembrane region" description="Helical" evidence="1">
    <location>
        <begin position="24"/>
        <end position="47"/>
    </location>
</feature>
<dbReference type="PANTHER" id="PTHR37909:SF1">
    <property type="entry name" value="S-ADENOSYL-L-METHIONINE-DEPENDENT METHYLTRANSFERASES SUPERFAMILY PROTEIN"/>
    <property type="match status" value="1"/>
</dbReference>
<dbReference type="EMBL" id="GISG01237773">
    <property type="protein sequence ID" value="MBA4668040.1"/>
    <property type="molecule type" value="Transcribed_RNA"/>
</dbReference>
<reference evidence="2" key="2">
    <citation type="submission" date="2020-07" db="EMBL/GenBank/DDBJ databases">
        <authorList>
            <person name="Vera ALvarez R."/>
            <person name="Arias-Moreno D.M."/>
            <person name="Jimenez-Jacinto V."/>
            <person name="Jimenez-Bremont J.F."/>
            <person name="Swaminathan K."/>
            <person name="Moose S.P."/>
            <person name="Guerrero-Gonzalez M.L."/>
            <person name="Marino-Ramirez L."/>
            <person name="Landsman D."/>
            <person name="Rodriguez-Kessler M."/>
            <person name="Delgado-Sanchez P."/>
        </authorList>
    </citation>
    <scope>NUCLEOTIDE SEQUENCE</scope>
    <source>
        <tissue evidence="2">Cladode</tissue>
    </source>
</reference>
<evidence type="ECO:0000256" key="1">
    <source>
        <dbReference type="SAM" id="Phobius"/>
    </source>
</evidence>
<keyword evidence="1" id="KW-0472">Membrane</keyword>